<keyword evidence="2" id="KW-1185">Reference proteome</keyword>
<organism evidence="1 2">
    <name type="scientific">Populus trichocarpa</name>
    <name type="common">Western balsam poplar</name>
    <name type="synonym">Populus balsamifera subsp. trichocarpa</name>
    <dbReference type="NCBI Taxonomy" id="3694"/>
    <lineage>
        <taxon>Eukaryota</taxon>
        <taxon>Viridiplantae</taxon>
        <taxon>Streptophyta</taxon>
        <taxon>Embryophyta</taxon>
        <taxon>Tracheophyta</taxon>
        <taxon>Spermatophyta</taxon>
        <taxon>Magnoliopsida</taxon>
        <taxon>eudicotyledons</taxon>
        <taxon>Gunneridae</taxon>
        <taxon>Pentapetalae</taxon>
        <taxon>rosids</taxon>
        <taxon>fabids</taxon>
        <taxon>Malpighiales</taxon>
        <taxon>Salicaceae</taxon>
        <taxon>Saliceae</taxon>
        <taxon>Populus</taxon>
    </lineage>
</organism>
<gene>
    <name evidence="1" type="ORF">POPTR_002G063901v4</name>
</gene>
<dbReference type="Proteomes" id="UP000006729">
    <property type="component" value="Chromosome 2"/>
</dbReference>
<name>A0ACC0TCC5_POPTR</name>
<comment type="caution">
    <text evidence="1">The sequence shown here is derived from an EMBL/GenBank/DDBJ whole genome shotgun (WGS) entry which is preliminary data.</text>
</comment>
<proteinExistence type="predicted"/>
<evidence type="ECO:0000313" key="1">
    <source>
        <dbReference type="EMBL" id="KAI9399222.1"/>
    </source>
</evidence>
<reference evidence="1 2" key="1">
    <citation type="journal article" date="2006" name="Science">
        <title>The genome of black cottonwood, Populus trichocarpa (Torr. &amp; Gray).</title>
        <authorList>
            <person name="Tuskan G.A."/>
            <person name="Difazio S."/>
            <person name="Jansson S."/>
            <person name="Bohlmann J."/>
            <person name="Grigoriev I."/>
            <person name="Hellsten U."/>
            <person name="Putnam N."/>
            <person name="Ralph S."/>
            <person name="Rombauts S."/>
            <person name="Salamov A."/>
            <person name="Schein J."/>
            <person name="Sterck L."/>
            <person name="Aerts A."/>
            <person name="Bhalerao R.R."/>
            <person name="Bhalerao R.P."/>
            <person name="Blaudez D."/>
            <person name="Boerjan W."/>
            <person name="Brun A."/>
            <person name="Brunner A."/>
            <person name="Busov V."/>
            <person name="Campbell M."/>
            <person name="Carlson J."/>
            <person name="Chalot M."/>
            <person name="Chapman J."/>
            <person name="Chen G.L."/>
            <person name="Cooper D."/>
            <person name="Coutinho P.M."/>
            <person name="Couturier J."/>
            <person name="Covert S."/>
            <person name="Cronk Q."/>
            <person name="Cunningham R."/>
            <person name="Davis J."/>
            <person name="Degroeve S."/>
            <person name="Dejardin A."/>
            <person name="Depamphilis C."/>
            <person name="Detter J."/>
            <person name="Dirks B."/>
            <person name="Dubchak I."/>
            <person name="Duplessis S."/>
            <person name="Ehlting J."/>
            <person name="Ellis B."/>
            <person name="Gendler K."/>
            <person name="Goodstein D."/>
            <person name="Gribskov M."/>
            <person name="Grimwood J."/>
            <person name="Groover A."/>
            <person name="Gunter L."/>
            <person name="Hamberger B."/>
            <person name="Heinze B."/>
            <person name="Helariutta Y."/>
            <person name="Henrissat B."/>
            <person name="Holligan D."/>
            <person name="Holt R."/>
            <person name="Huang W."/>
            <person name="Islam-Faridi N."/>
            <person name="Jones S."/>
            <person name="Jones-Rhoades M."/>
            <person name="Jorgensen R."/>
            <person name="Joshi C."/>
            <person name="Kangasjarvi J."/>
            <person name="Karlsson J."/>
            <person name="Kelleher C."/>
            <person name="Kirkpatrick R."/>
            <person name="Kirst M."/>
            <person name="Kohler A."/>
            <person name="Kalluri U."/>
            <person name="Larimer F."/>
            <person name="Leebens-Mack J."/>
            <person name="Leple J.C."/>
            <person name="Locascio P."/>
            <person name="Lou Y."/>
            <person name="Lucas S."/>
            <person name="Martin F."/>
            <person name="Montanini B."/>
            <person name="Napoli C."/>
            <person name="Nelson D.R."/>
            <person name="Nelson C."/>
            <person name="Nieminen K."/>
            <person name="Nilsson O."/>
            <person name="Pereda V."/>
            <person name="Peter G."/>
            <person name="Philippe R."/>
            <person name="Pilate G."/>
            <person name="Poliakov A."/>
            <person name="Razumovskaya J."/>
            <person name="Richardson P."/>
            <person name="Rinaldi C."/>
            <person name="Ritland K."/>
            <person name="Rouze P."/>
            <person name="Ryaboy D."/>
            <person name="Schmutz J."/>
            <person name="Schrader J."/>
            <person name="Segerman B."/>
            <person name="Shin H."/>
            <person name="Siddiqui A."/>
            <person name="Sterky F."/>
            <person name="Terry A."/>
            <person name="Tsai C.J."/>
            <person name="Uberbacher E."/>
            <person name="Unneberg P."/>
            <person name="Vahala J."/>
            <person name="Wall K."/>
            <person name="Wessler S."/>
            <person name="Yang G."/>
            <person name="Yin T."/>
            <person name="Douglas C."/>
            <person name="Marra M."/>
            <person name="Sandberg G."/>
            <person name="Van de Peer Y."/>
            <person name="Rokhsar D."/>
        </authorList>
    </citation>
    <scope>NUCLEOTIDE SEQUENCE [LARGE SCALE GENOMIC DNA]</scope>
    <source>
        <strain evidence="2">cv. Nisqually</strain>
    </source>
</reference>
<protein>
    <submittedName>
        <fullName evidence="1">Uncharacterized protein</fullName>
    </submittedName>
</protein>
<sequence>MERIFTLNLLYRASLCYFNRLLDFIQTTGALGGAASSLIHVPAEVVKKRMQTGQFASAPDAVHLIVTKEGFKGLYAGATLQILRF</sequence>
<accession>A0ACC0TCC5</accession>
<evidence type="ECO:0000313" key="2">
    <source>
        <dbReference type="Proteomes" id="UP000006729"/>
    </source>
</evidence>
<dbReference type="EMBL" id="CM009291">
    <property type="protein sequence ID" value="KAI9399222.1"/>
    <property type="molecule type" value="Genomic_DNA"/>
</dbReference>